<dbReference type="SUPFAM" id="SSF46785">
    <property type="entry name" value="Winged helix' DNA-binding domain"/>
    <property type="match status" value="1"/>
</dbReference>
<dbReference type="EMBL" id="CP034940">
    <property type="protein sequence ID" value="QAY20185.1"/>
    <property type="molecule type" value="Genomic_DNA"/>
</dbReference>
<reference evidence="2" key="1">
    <citation type="submission" date="2019-01" db="EMBL/GenBank/DDBJ databases">
        <title>Complete genome of Halorubrum ezzemoulense strain FB21.</title>
        <authorList>
            <person name="Feng Y."/>
            <person name="Louyakis A.S."/>
            <person name="Papke R.T."/>
            <person name="Gogarten J.P."/>
        </authorList>
    </citation>
    <scope>NUCLEOTIDE SEQUENCE [LARGE SCALE GENOMIC DNA]</scope>
    <source>
        <strain evidence="2">Fb21</strain>
    </source>
</reference>
<name>A0A481RFZ8_HALEZ</name>
<gene>
    <name evidence="1" type="ORF">EO776_09280</name>
</gene>
<protein>
    <submittedName>
        <fullName evidence="1">Uncharacterized protein</fullName>
    </submittedName>
</protein>
<evidence type="ECO:0000313" key="1">
    <source>
        <dbReference type="EMBL" id="QAY20185.1"/>
    </source>
</evidence>
<proteinExistence type="predicted"/>
<dbReference type="AlphaFoldDB" id="A0A481RFZ8"/>
<evidence type="ECO:0000313" key="2">
    <source>
        <dbReference type="Proteomes" id="UP000293073"/>
    </source>
</evidence>
<dbReference type="GeneID" id="301359987"/>
<dbReference type="KEGG" id="hezz:EO776_09280"/>
<dbReference type="RefSeq" id="WP_129452396.1">
    <property type="nucleotide sequence ID" value="NZ_CP034940.1"/>
</dbReference>
<organism evidence="1 2">
    <name type="scientific">Halorubrum ezzemoulense</name>
    <name type="common">Halorubrum chaoviator</name>
    <dbReference type="NCBI Taxonomy" id="337243"/>
    <lineage>
        <taxon>Archaea</taxon>
        <taxon>Methanobacteriati</taxon>
        <taxon>Methanobacteriota</taxon>
        <taxon>Stenosarchaea group</taxon>
        <taxon>Halobacteria</taxon>
        <taxon>Halobacteriales</taxon>
        <taxon>Haloferacaceae</taxon>
        <taxon>Halorubrum</taxon>
    </lineage>
</organism>
<dbReference type="InterPro" id="IPR036390">
    <property type="entry name" value="WH_DNA-bd_sf"/>
</dbReference>
<sequence length="516" mass="59652">MNRLKKDSVKKCKEFSLSYHKIPVPHDECPSFQNDKHGLKELYNRGISAKELHDRLELPCNGSCPYIQSLNQDLSDIDVLIGNPKHAYNPNYLKNRIAVKDEFSENEYEIEYHKPRELVNRFIYSVDSFPLNSFTEIREATQKETAKVVNWFQEYDVYRDTETALNPEEYHVHAPLLTYALLRGIEVNDGWEKTDTQFADLVGVETHIGDNAKVVFDEDRESMYLLNPPDFDSANGFIGLDGTPIPEMWDCATGLELEHIQVLSEEQKERYITDILNLEIIQVTDYKRYYQNSNNIAVNQDTSLAYSIQQKEGEKPGVITSKKAIQEYDEEIEEYANIHKDENGNYLHFGTMLSSNQFENKQLGFVTGMRNYGDEYVFKWGSYLNKSVSVDRSGDETEYQFGNENFNVFPLYRNLTLQDVFRFGRNKKPTTVYVNTSGLPNWVPVDREELDTQSSSERNVIEYLSSCGNVGANTKEIEDNTDMSKRNIQIIVNKLENKGKIEKHTFADSPIYTTNN</sequence>
<dbReference type="Proteomes" id="UP000293073">
    <property type="component" value="Chromosome"/>
</dbReference>
<accession>A0A481RFZ8</accession>